<reference evidence="1" key="1">
    <citation type="journal article" date="2012" name="Nature">
        <title>The oyster genome reveals stress adaptation and complexity of shell formation.</title>
        <authorList>
            <person name="Zhang G."/>
            <person name="Fang X."/>
            <person name="Guo X."/>
            <person name="Li L."/>
            <person name="Luo R."/>
            <person name="Xu F."/>
            <person name="Yang P."/>
            <person name="Zhang L."/>
            <person name="Wang X."/>
            <person name="Qi H."/>
            <person name="Xiong Z."/>
            <person name="Que H."/>
            <person name="Xie Y."/>
            <person name="Holland P.W."/>
            <person name="Paps J."/>
            <person name="Zhu Y."/>
            <person name="Wu F."/>
            <person name="Chen Y."/>
            <person name="Wang J."/>
            <person name="Peng C."/>
            <person name="Meng J."/>
            <person name="Yang L."/>
            <person name="Liu J."/>
            <person name="Wen B."/>
            <person name="Zhang N."/>
            <person name="Huang Z."/>
            <person name="Zhu Q."/>
            <person name="Feng Y."/>
            <person name="Mount A."/>
            <person name="Hedgecock D."/>
            <person name="Xu Z."/>
            <person name="Liu Y."/>
            <person name="Domazet-Loso T."/>
            <person name="Du Y."/>
            <person name="Sun X."/>
            <person name="Zhang S."/>
            <person name="Liu B."/>
            <person name="Cheng P."/>
            <person name="Jiang X."/>
            <person name="Li J."/>
            <person name="Fan D."/>
            <person name="Wang W."/>
            <person name="Fu W."/>
            <person name="Wang T."/>
            <person name="Wang B."/>
            <person name="Zhang J."/>
            <person name="Peng Z."/>
            <person name="Li Y."/>
            <person name="Li N."/>
            <person name="Wang J."/>
            <person name="Chen M."/>
            <person name="He Y."/>
            <person name="Tan F."/>
            <person name="Song X."/>
            <person name="Zheng Q."/>
            <person name="Huang R."/>
            <person name="Yang H."/>
            <person name="Du X."/>
            <person name="Chen L."/>
            <person name="Yang M."/>
            <person name="Gaffney P.M."/>
            <person name="Wang S."/>
            <person name="Luo L."/>
            <person name="She Z."/>
            <person name="Ming Y."/>
            <person name="Huang W."/>
            <person name="Zhang S."/>
            <person name="Huang B."/>
            <person name="Zhang Y."/>
            <person name="Qu T."/>
            <person name="Ni P."/>
            <person name="Miao G."/>
            <person name="Wang J."/>
            <person name="Wang Q."/>
            <person name="Steinberg C.E."/>
            <person name="Wang H."/>
            <person name="Li N."/>
            <person name="Qian L."/>
            <person name="Zhang G."/>
            <person name="Li Y."/>
            <person name="Yang H."/>
            <person name="Liu X."/>
            <person name="Wang J."/>
            <person name="Yin Y."/>
            <person name="Wang J."/>
        </authorList>
    </citation>
    <scope>NUCLEOTIDE SEQUENCE [LARGE SCALE GENOMIC DNA]</scope>
    <source>
        <strain evidence="1">05x7-T-G4-1.051#20</strain>
    </source>
</reference>
<name>K1Q8U4_MAGGI</name>
<dbReference type="InParanoid" id="K1Q8U4"/>
<sequence>MNGVCVKTCFQSTERVIKLEKEDKKLKDELLLARKVVVNSRDIPTVEDNNRNERKLGTFREKETIVPKQKAMRSLEQDFTTDTCMEGVVKIDVPDTELLELDQDRDIFSLEGMP</sequence>
<dbReference type="EMBL" id="JH815886">
    <property type="protein sequence ID" value="EKC33112.1"/>
    <property type="molecule type" value="Genomic_DNA"/>
</dbReference>
<dbReference type="AlphaFoldDB" id="K1Q8U4"/>
<dbReference type="HOGENOM" id="CLU_2123443_0_0_1"/>
<protein>
    <submittedName>
        <fullName evidence="1">Uncharacterized protein</fullName>
    </submittedName>
</protein>
<evidence type="ECO:0000313" key="1">
    <source>
        <dbReference type="EMBL" id="EKC33112.1"/>
    </source>
</evidence>
<gene>
    <name evidence="1" type="ORF">CGI_10024013</name>
</gene>
<organism evidence="1">
    <name type="scientific">Magallana gigas</name>
    <name type="common">Pacific oyster</name>
    <name type="synonym">Crassostrea gigas</name>
    <dbReference type="NCBI Taxonomy" id="29159"/>
    <lineage>
        <taxon>Eukaryota</taxon>
        <taxon>Metazoa</taxon>
        <taxon>Spiralia</taxon>
        <taxon>Lophotrochozoa</taxon>
        <taxon>Mollusca</taxon>
        <taxon>Bivalvia</taxon>
        <taxon>Autobranchia</taxon>
        <taxon>Pteriomorphia</taxon>
        <taxon>Ostreida</taxon>
        <taxon>Ostreoidea</taxon>
        <taxon>Ostreidae</taxon>
        <taxon>Magallana</taxon>
    </lineage>
</organism>
<accession>K1Q8U4</accession>
<proteinExistence type="predicted"/>